<dbReference type="GO" id="GO:0008168">
    <property type="term" value="F:methyltransferase activity"/>
    <property type="evidence" value="ECO:0007669"/>
    <property type="project" value="UniProtKB-KW"/>
</dbReference>
<evidence type="ECO:0000313" key="2">
    <source>
        <dbReference type="Proteomes" id="UP001617907"/>
    </source>
</evidence>
<accession>A0ABW8HJL3</accession>
<comment type="caution">
    <text evidence="1">The sequence shown here is derived from an EMBL/GenBank/DDBJ whole genome shotgun (WGS) entry which is preliminary data.</text>
</comment>
<dbReference type="EMBL" id="JBIVPC010000021">
    <property type="protein sequence ID" value="MFJ6040929.1"/>
    <property type="molecule type" value="Genomic_DNA"/>
</dbReference>
<evidence type="ECO:0000313" key="1">
    <source>
        <dbReference type="EMBL" id="MFJ6040929.1"/>
    </source>
</evidence>
<gene>
    <name evidence="1" type="ORF">ACIQFM_32325</name>
</gene>
<name>A0ABW8HJL3_9ACTN</name>
<dbReference type="SUPFAM" id="SSF53335">
    <property type="entry name" value="S-adenosyl-L-methionine-dependent methyltransferases"/>
    <property type="match status" value="1"/>
</dbReference>
<dbReference type="InterPro" id="IPR029063">
    <property type="entry name" value="SAM-dependent_MTases_sf"/>
</dbReference>
<dbReference type="RefSeq" id="WP_350889212.1">
    <property type="nucleotide sequence ID" value="NZ_JBEOTR010000001.1"/>
</dbReference>
<sequence>MPHPTDIRTRTRSGTKPRLLDLFCCQGGAAKGYADAGFDVTGVDKDPQPRYPFRFVQADAIAFVLAHGAAFDFIHASPPCQHDSECQRIQSNTHPDLIASTRTALETAGRPWVMENVRGAVPKLRAPVMLCGQMFRLANYRHRFFETGGGFTLEQPGHPSHLVPQAKMGRPVPPGHYGQFVGNFSGVGLARRVLGVPWMNRDGIRECIPPAYTQHIGTAALELLAAYRLEAAA</sequence>
<dbReference type="EC" id="2.1.1.-" evidence="1"/>
<dbReference type="Proteomes" id="UP001617907">
    <property type="component" value="Unassembled WGS sequence"/>
</dbReference>
<dbReference type="GO" id="GO:0032259">
    <property type="term" value="P:methylation"/>
    <property type="evidence" value="ECO:0007669"/>
    <property type="project" value="UniProtKB-KW"/>
</dbReference>
<proteinExistence type="predicted"/>
<dbReference type="CDD" id="cd02440">
    <property type="entry name" value="AdoMet_MTases"/>
    <property type="match status" value="1"/>
</dbReference>
<keyword evidence="1" id="KW-0489">Methyltransferase</keyword>
<organism evidence="1 2">
    <name type="scientific">Streptomyces ardesiacus</name>
    <dbReference type="NCBI Taxonomy" id="285564"/>
    <lineage>
        <taxon>Bacteria</taxon>
        <taxon>Bacillati</taxon>
        <taxon>Actinomycetota</taxon>
        <taxon>Actinomycetes</taxon>
        <taxon>Kitasatosporales</taxon>
        <taxon>Streptomycetaceae</taxon>
        <taxon>Streptomyces</taxon>
    </lineage>
</organism>
<keyword evidence="1" id="KW-0808">Transferase</keyword>
<reference evidence="1 2" key="1">
    <citation type="submission" date="2024-10" db="EMBL/GenBank/DDBJ databases">
        <title>The Natural Products Discovery Center: Release of the First 8490 Sequenced Strains for Exploring Actinobacteria Biosynthetic Diversity.</title>
        <authorList>
            <person name="Kalkreuter E."/>
            <person name="Kautsar S.A."/>
            <person name="Yang D."/>
            <person name="Bader C.D."/>
            <person name="Teijaro C.N."/>
            <person name="Fluegel L."/>
            <person name="Davis C.M."/>
            <person name="Simpson J.R."/>
            <person name="Lauterbach L."/>
            <person name="Steele A.D."/>
            <person name="Gui C."/>
            <person name="Meng S."/>
            <person name="Li G."/>
            <person name="Viehrig K."/>
            <person name="Ye F."/>
            <person name="Su P."/>
            <person name="Kiefer A.F."/>
            <person name="Nichols A."/>
            <person name="Cepeda A.J."/>
            <person name="Yan W."/>
            <person name="Fan B."/>
            <person name="Jiang Y."/>
            <person name="Adhikari A."/>
            <person name="Zheng C.-J."/>
            <person name="Schuster L."/>
            <person name="Cowan T.M."/>
            <person name="Smanski M.J."/>
            <person name="Chevrette M.G."/>
            <person name="De Carvalho L.P.S."/>
            <person name="Shen B."/>
        </authorList>
    </citation>
    <scope>NUCLEOTIDE SEQUENCE [LARGE SCALE GENOMIC DNA]</scope>
    <source>
        <strain evidence="1 2">NPDC093086</strain>
    </source>
</reference>
<dbReference type="Gene3D" id="3.40.50.150">
    <property type="entry name" value="Vaccinia Virus protein VP39"/>
    <property type="match status" value="1"/>
</dbReference>
<keyword evidence="2" id="KW-1185">Reference proteome</keyword>
<protein>
    <submittedName>
        <fullName evidence="1">Class I SAM-dependent methyltransferase</fullName>
        <ecNumber evidence="1">2.1.1.-</ecNumber>
    </submittedName>
</protein>